<keyword evidence="3" id="KW-1185">Reference proteome</keyword>
<keyword evidence="1" id="KW-0812">Transmembrane</keyword>
<dbReference type="RefSeq" id="WP_324769813.1">
    <property type="nucleotide sequence ID" value="NZ_BAAATS010000007.1"/>
</dbReference>
<gene>
    <name evidence="2" type="ORF">OKJ48_18965</name>
</gene>
<protein>
    <submittedName>
        <fullName evidence="2">Uncharacterized protein</fullName>
    </submittedName>
</protein>
<evidence type="ECO:0000313" key="2">
    <source>
        <dbReference type="EMBL" id="MEB3962316.1"/>
    </source>
</evidence>
<feature type="transmembrane region" description="Helical" evidence="1">
    <location>
        <begin position="31"/>
        <end position="54"/>
    </location>
</feature>
<dbReference type="Proteomes" id="UP001352223">
    <property type="component" value="Unassembled WGS sequence"/>
</dbReference>
<evidence type="ECO:0000313" key="3">
    <source>
        <dbReference type="Proteomes" id="UP001352223"/>
    </source>
</evidence>
<evidence type="ECO:0000256" key="1">
    <source>
        <dbReference type="SAM" id="Phobius"/>
    </source>
</evidence>
<proteinExistence type="predicted"/>
<sequence length="56" mass="5739">MLIFVAMALGALSVVCIGVTARRCTTDDVTLGPPVLALLTAFTSVALMLTATAYGH</sequence>
<name>A0ABU6CDQ6_9ACTN</name>
<comment type="caution">
    <text evidence="2">The sequence shown here is derived from an EMBL/GenBank/DDBJ whole genome shotgun (WGS) entry which is preliminary data.</text>
</comment>
<keyword evidence="1" id="KW-0472">Membrane</keyword>
<accession>A0ABU6CDQ6</accession>
<keyword evidence="1" id="KW-1133">Transmembrane helix</keyword>
<organism evidence="2 3">
    <name type="scientific">Streptomyces kunmingensis</name>
    <dbReference type="NCBI Taxonomy" id="68225"/>
    <lineage>
        <taxon>Bacteria</taxon>
        <taxon>Bacillati</taxon>
        <taxon>Actinomycetota</taxon>
        <taxon>Actinomycetes</taxon>
        <taxon>Kitasatosporales</taxon>
        <taxon>Streptomycetaceae</taxon>
        <taxon>Streptomyces</taxon>
    </lineage>
</organism>
<reference evidence="2 3" key="1">
    <citation type="submission" date="2022-10" db="EMBL/GenBank/DDBJ databases">
        <authorList>
            <person name="Xie J."/>
            <person name="Shen N."/>
        </authorList>
    </citation>
    <scope>NUCLEOTIDE SEQUENCE [LARGE SCALE GENOMIC DNA]</scope>
    <source>
        <strain evidence="2 3">DSM 41681</strain>
    </source>
</reference>
<dbReference type="EMBL" id="JAOZYB010000137">
    <property type="protein sequence ID" value="MEB3962316.1"/>
    <property type="molecule type" value="Genomic_DNA"/>
</dbReference>